<proteinExistence type="predicted"/>
<accession>A0ABQ6W0X0</accession>
<feature type="domain" description="Fungal-type protein kinase" evidence="2">
    <location>
        <begin position="8"/>
        <end position="253"/>
    </location>
</feature>
<sequence>MPRCYDDSSRYHWSHVLVLGELKSNPSADTASRTWRDLGRYAREVLTIQDTRRFTLGFTLCGPNMRLWEFDRVGAMSSSFFDINKDGLQFVSAMLGFLTMNDEQLGYDSSIISTSDGKSYIEIQRDGHCERLILEGLMKRSACVAGRATTCWKARREGDKTNSPLVIKDSWQYPEREEEGKLLQEATEKEVVNVARYYYHETVRVNGEIDNIRNNVRKGLDVTQYTNFRPMRYELPSAASGTAGIERTGRSTSTTGQKRSSSQASAILPPKKRPCSSSPSKSV</sequence>
<protein>
    <recommendedName>
        <fullName evidence="2">Fungal-type protein kinase domain-containing protein</fullName>
    </recommendedName>
</protein>
<organism evidence="3 4">
    <name type="scientific">Aspergillus pseudocaelatus</name>
    <dbReference type="NCBI Taxonomy" id="1825620"/>
    <lineage>
        <taxon>Eukaryota</taxon>
        <taxon>Fungi</taxon>
        <taxon>Dikarya</taxon>
        <taxon>Ascomycota</taxon>
        <taxon>Pezizomycotina</taxon>
        <taxon>Eurotiomycetes</taxon>
        <taxon>Eurotiomycetidae</taxon>
        <taxon>Eurotiales</taxon>
        <taxon>Aspergillaceae</taxon>
        <taxon>Aspergillus</taxon>
        <taxon>Aspergillus subgen. Circumdati</taxon>
    </lineage>
</organism>
<feature type="compositionally biased region" description="Polar residues" evidence="1">
    <location>
        <begin position="250"/>
        <end position="265"/>
    </location>
</feature>
<gene>
    <name evidence="3" type="ORF">BDV36DRAFT_109682</name>
</gene>
<evidence type="ECO:0000313" key="4">
    <source>
        <dbReference type="Proteomes" id="UP000325395"/>
    </source>
</evidence>
<dbReference type="InterPro" id="IPR040976">
    <property type="entry name" value="Pkinase_fungal"/>
</dbReference>
<dbReference type="PANTHER" id="PTHR38248:SF2">
    <property type="entry name" value="FUNK1 11"/>
    <property type="match status" value="1"/>
</dbReference>
<dbReference type="Proteomes" id="UP000325395">
    <property type="component" value="Unassembled WGS sequence"/>
</dbReference>
<dbReference type="EMBL" id="ML735913">
    <property type="protein sequence ID" value="KAE8410779.1"/>
    <property type="molecule type" value="Genomic_DNA"/>
</dbReference>
<name>A0ABQ6W0X0_9EURO</name>
<evidence type="ECO:0000259" key="2">
    <source>
        <dbReference type="Pfam" id="PF17667"/>
    </source>
</evidence>
<dbReference type="PANTHER" id="PTHR38248">
    <property type="entry name" value="FUNK1 6"/>
    <property type="match status" value="1"/>
</dbReference>
<evidence type="ECO:0000256" key="1">
    <source>
        <dbReference type="SAM" id="MobiDB-lite"/>
    </source>
</evidence>
<evidence type="ECO:0000313" key="3">
    <source>
        <dbReference type="EMBL" id="KAE8410779.1"/>
    </source>
</evidence>
<dbReference type="Pfam" id="PF17667">
    <property type="entry name" value="Pkinase_fungal"/>
    <property type="match status" value="1"/>
</dbReference>
<reference evidence="3 4" key="1">
    <citation type="submission" date="2019-04" db="EMBL/GenBank/DDBJ databases">
        <authorList>
            <consortium name="DOE Joint Genome Institute"/>
            <person name="Mondo S."/>
            <person name="Kjaerbolling I."/>
            <person name="Vesth T."/>
            <person name="Frisvad J.C."/>
            <person name="Nybo J.L."/>
            <person name="Theobald S."/>
            <person name="Kildgaard S."/>
            <person name="Isbrandt T."/>
            <person name="Kuo A."/>
            <person name="Sato A."/>
            <person name="Lyhne E.K."/>
            <person name="Kogle M.E."/>
            <person name="Wiebenga A."/>
            <person name="Kun R.S."/>
            <person name="Lubbers R.J."/>
            <person name="Makela M.R."/>
            <person name="Barry K."/>
            <person name="Chovatia M."/>
            <person name="Clum A."/>
            <person name="Daum C."/>
            <person name="Haridas S."/>
            <person name="He G."/>
            <person name="LaButti K."/>
            <person name="Lipzen A."/>
            <person name="Riley R."/>
            <person name="Salamov A."/>
            <person name="Simmons B.A."/>
            <person name="Magnuson J.K."/>
            <person name="Henrissat B."/>
            <person name="Mortensen U.H."/>
            <person name="Larsen T.O."/>
            <person name="Devries R.P."/>
            <person name="Grigoriev I.V."/>
            <person name="Machida M."/>
            <person name="Baker S.E."/>
            <person name="Andersen M.R."/>
            <person name="Cantor M.N."/>
            <person name="Hua S.X."/>
        </authorList>
    </citation>
    <scope>NUCLEOTIDE SEQUENCE [LARGE SCALE GENOMIC DNA]</scope>
    <source>
        <strain evidence="3 4">CBS 117616</strain>
    </source>
</reference>
<keyword evidence="4" id="KW-1185">Reference proteome</keyword>
<feature type="region of interest" description="Disordered" evidence="1">
    <location>
        <begin position="239"/>
        <end position="283"/>
    </location>
</feature>